<sequence length="448" mass="48612">MRLIGDRRILFGSACVEAVAAVLVLLYGHLSLLAVAVLYWIDLLFLTLRTTVQQLLSQPEPDRQSTLFQRPFRLLSHKRGSIAVTDRLPGIHLRNIPVVWGAVFILVFSASTTAYVAAVDIPRELWRSPATLPLLGGGLVAAATKSWLVLRAYVASEGHEITSASAVVPRKRVLIFAVYGGLLWLVSRWTLTTLSGEGLEITRAGMTVSASVLIVSRLAYGWYAARARPEGWQSDSTSDRNDETISQGWLDSEPEKNVPVPSQSSIPDGEPRETMAPVRSSILAAGVVNAMTTGGVVDNRFGHWRQLTIRVGIAGLIVLALYALLDGAIVVSASLAAIFFGLVGSLSTISAVHLLLALGGVEYEFYESKVVAYDRYLGRPQWSASYDGVRDVSVERGLFGSPLWLDAGTVFFDRTYNSKDGDSAQEPRSSIAFVPDPERAGELLSSHS</sequence>
<comment type="caution">
    <text evidence="3">The sequence shown here is derived from an EMBL/GenBank/DDBJ whole genome shotgun (WGS) entry which is preliminary data.</text>
</comment>
<protein>
    <submittedName>
        <fullName evidence="3">Uncharacterized protein</fullName>
    </submittedName>
</protein>
<feature type="transmembrane region" description="Helical" evidence="2">
    <location>
        <begin position="203"/>
        <end position="223"/>
    </location>
</feature>
<feature type="transmembrane region" description="Helical" evidence="2">
    <location>
        <begin position="173"/>
        <end position="191"/>
    </location>
</feature>
<organism evidence="3 4">
    <name type="scientific">Halorubrum ezzemoulense DSM 17463</name>
    <dbReference type="NCBI Taxonomy" id="1121945"/>
    <lineage>
        <taxon>Archaea</taxon>
        <taxon>Methanobacteriati</taxon>
        <taxon>Methanobacteriota</taxon>
        <taxon>Stenosarchaea group</taxon>
        <taxon>Halobacteria</taxon>
        <taxon>Halobacteriales</taxon>
        <taxon>Haloferacaceae</taxon>
        <taxon>Halorubrum</taxon>
    </lineage>
</organism>
<accession>A0A1X4G6Y7</accession>
<feature type="transmembrane region" description="Helical" evidence="2">
    <location>
        <begin position="337"/>
        <end position="359"/>
    </location>
</feature>
<evidence type="ECO:0000313" key="4">
    <source>
        <dbReference type="Proteomes" id="UP000193587"/>
    </source>
</evidence>
<evidence type="ECO:0000256" key="2">
    <source>
        <dbReference type="SAM" id="Phobius"/>
    </source>
</evidence>
<keyword evidence="2" id="KW-0812">Transmembrane</keyword>
<reference evidence="3 4" key="1">
    <citation type="submission" date="2017-04" db="EMBL/GenBank/DDBJ databases">
        <title>MLSA of the genus Halorubrum.</title>
        <authorList>
            <person name="De La Haba R."/>
            <person name="Sanchez-Porro C."/>
            <person name="Infante-Dominguez C."/>
            <person name="Ventosa A."/>
        </authorList>
    </citation>
    <scope>NUCLEOTIDE SEQUENCE [LARGE SCALE GENOMIC DNA]</scope>
    <source>
        <strain evidence="3 4">DSM 17463</strain>
    </source>
</reference>
<dbReference type="Proteomes" id="UP000193587">
    <property type="component" value="Unassembled WGS sequence"/>
</dbReference>
<dbReference type="EMBL" id="NEDJ01000101">
    <property type="protein sequence ID" value="OSO90641.1"/>
    <property type="molecule type" value="Genomic_DNA"/>
</dbReference>
<feature type="region of interest" description="Disordered" evidence="1">
    <location>
        <begin position="231"/>
        <end position="273"/>
    </location>
</feature>
<evidence type="ECO:0000313" key="3">
    <source>
        <dbReference type="EMBL" id="OSO90641.1"/>
    </source>
</evidence>
<keyword evidence="2" id="KW-1133">Transmembrane helix</keyword>
<proteinExistence type="predicted"/>
<gene>
    <name evidence="3" type="ORF">B9H04_16725</name>
</gene>
<feature type="transmembrane region" description="Helical" evidence="2">
    <location>
        <begin position="97"/>
        <end position="118"/>
    </location>
</feature>
<keyword evidence="2" id="KW-0472">Membrane</keyword>
<feature type="transmembrane region" description="Helical" evidence="2">
    <location>
        <begin position="307"/>
        <end position="325"/>
    </location>
</feature>
<name>A0A1X4G6Y7_HALEZ</name>
<dbReference type="AlphaFoldDB" id="A0A1X4G6Y7"/>
<feature type="transmembrane region" description="Helical" evidence="2">
    <location>
        <begin position="30"/>
        <end position="48"/>
    </location>
</feature>
<dbReference type="RefSeq" id="WP_049933146.1">
    <property type="nucleotide sequence ID" value="NZ_ATXS01000025.1"/>
</dbReference>
<evidence type="ECO:0000256" key="1">
    <source>
        <dbReference type="SAM" id="MobiDB-lite"/>
    </source>
</evidence>